<dbReference type="STRING" id="1447875.A0A2B7XUN3"/>
<dbReference type="GO" id="GO:0046872">
    <property type="term" value="F:metal ion binding"/>
    <property type="evidence" value="ECO:0007669"/>
    <property type="project" value="UniProtKB-KW"/>
</dbReference>
<evidence type="ECO:0000259" key="8">
    <source>
        <dbReference type="PROSITE" id="PS50280"/>
    </source>
</evidence>
<evidence type="ECO:0000256" key="2">
    <source>
        <dbReference type="ARBA" id="ARBA00022454"/>
    </source>
</evidence>
<dbReference type="GO" id="GO:0005694">
    <property type="term" value="C:chromosome"/>
    <property type="evidence" value="ECO:0007669"/>
    <property type="project" value="UniProtKB-SubCell"/>
</dbReference>
<name>A0A2B7XUN3_9EURO</name>
<keyword evidence="3" id="KW-0489">Methyltransferase</keyword>
<organism evidence="9 10">
    <name type="scientific">Helicocarpus griseus UAMH5409</name>
    <dbReference type="NCBI Taxonomy" id="1447875"/>
    <lineage>
        <taxon>Eukaryota</taxon>
        <taxon>Fungi</taxon>
        <taxon>Dikarya</taxon>
        <taxon>Ascomycota</taxon>
        <taxon>Pezizomycotina</taxon>
        <taxon>Eurotiomycetes</taxon>
        <taxon>Eurotiomycetidae</taxon>
        <taxon>Onygenales</taxon>
        <taxon>Ajellomycetaceae</taxon>
        <taxon>Helicocarpus</taxon>
    </lineage>
</organism>
<comment type="subcellular location">
    <subcellularLocation>
        <location evidence="1">Chromosome</location>
    </subcellularLocation>
</comment>
<dbReference type="SUPFAM" id="SSF82199">
    <property type="entry name" value="SET domain"/>
    <property type="match status" value="1"/>
</dbReference>
<protein>
    <recommendedName>
        <fullName evidence="8">SET domain-containing protein</fullName>
    </recommendedName>
</protein>
<sequence>MESDWRFMKTPKEEEDRRQEQAEIRAKALLRTLYRQINMAANVQVLRNISKRDGMPIPLPSRISRDEAINRQYARFTLESIDELVRSQGTPGKLESNSLPRWPKWLRNRPDRWQIGTKTTQIRLARVWKSLNRDTEMLAICALSTAFRGAVWRETPRVWKIFKRLLKDNFVSILAFAQTRRLDPKEIMQLIGVATYPIQVGGRNMETLHPHEVVVNLKCQHLRRPTFEGYSQKNVKDYIVSSEFIKPGRVDPTIRTPADGSCDICSSKETCDCVCPGFPALLLELIETSDGRGTGVRALDNFKQGTKLGAFLGEVVSQNCDDYDAVYSLGLESKNNRHNKRMRALISPRRYGNWARFVNHSCDPSVAFVRRTIGKRIYMMMEALRDIEAFEEITVDYGEDYWKNRPMRCLCGSRHCKDRNEVIEKRRPHPVPTISLDNPFHCWQLRPDSEDKDEVWAMWEDVWKSQHTHIRQ</sequence>
<keyword evidence="6" id="KW-0479">Metal-binding</keyword>
<dbReference type="PROSITE" id="PS50280">
    <property type="entry name" value="SET"/>
    <property type="match status" value="1"/>
</dbReference>
<keyword evidence="7" id="KW-0862">Zinc</keyword>
<dbReference type="AlphaFoldDB" id="A0A2B7XUN3"/>
<keyword evidence="4" id="KW-0808">Transferase</keyword>
<dbReference type="InterPro" id="IPR050973">
    <property type="entry name" value="H3K9_Histone-Lys_N-MTase"/>
</dbReference>
<proteinExistence type="predicted"/>
<evidence type="ECO:0000256" key="4">
    <source>
        <dbReference type="ARBA" id="ARBA00022679"/>
    </source>
</evidence>
<dbReference type="Pfam" id="PF00856">
    <property type="entry name" value="SET"/>
    <property type="match status" value="1"/>
</dbReference>
<dbReference type="Gene3D" id="2.170.270.10">
    <property type="entry name" value="SET domain"/>
    <property type="match status" value="1"/>
</dbReference>
<evidence type="ECO:0000256" key="7">
    <source>
        <dbReference type="ARBA" id="ARBA00022833"/>
    </source>
</evidence>
<evidence type="ECO:0000256" key="6">
    <source>
        <dbReference type="ARBA" id="ARBA00022723"/>
    </source>
</evidence>
<keyword evidence="2" id="KW-0158">Chromosome</keyword>
<dbReference type="Proteomes" id="UP000223968">
    <property type="component" value="Unassembled WGS sequence"/>
</dbReference>
<comment type="caution">
    <text evidence="9">The sequence shown here is derived from an EMBL/GenBank/DDBJ whole genome shotgun (WGS) entry which is preliminary data.</text>
</comment>
<dbReference type="InterPro" id="IPR001214">
    <property type="entry name" value="SET_dom"/>
</dbReference>
<dbReference type="PANTHER" id="PTHR46223">
    <property type="entry name" value="HISTONE-LYSINE N-METHYLTRANSFERASE SUV39H"/>
    <property type="match status" value="1"/>
</dbReference>
<accession>A0A2B7XUN3</accession>
<dbReference type="SMART" id="SM00317">
    <property type="entry name" value="SET"/>
    <property type="match status" value="1"/>
</dbReference>
<gene>
    <name evidence="9" type="ORF">AJ79_04364</name>
</gene>
<dbReference type="OrthoDB" id="308383at2759"/>
<dbReference type="GO" id="GO:0008168">
    <property type="term" value="F:methyltransferase activity"/>
    <property type="evidence" value="ECO:0007669"/>
    <property type="project" value="UniProtKB-KW"/>
</dbReference>
<evidence type="ECO:0000256" key="1">
    <source>
        <dbReference type="ARBA" id="ARBA00004286"/>
    </source>
</evidence>
<keyword evidence="5" id="KW-0949">S-adenosyl-L-methionine</keyword>
<feature type="domain" description="SET" evidence="8">
    <location>
        <begin position="281"/>
        <end position="398"/>
    </location>
</feature>
<reference evidence="9 10" key="1">
    <citation type="submission" date="2017-10" db="EMBL/GenBank/DDBJ databases">
        <title>Comparative genomics in systemic dimorphic fungi from Ajellomycetaceae.</title>
        <authorList>
            <person name="Munoz J.F."/>
            <person name="Mcewen J.G."/>
            <person name="Clay O.K."/>
            <person name="Cuomo C.A."/>
        </authorList>
    </citation>
    <scope>NUCLEOTIDE SEQUENCE [LARGE SCALE GENOMIC DNA]</scope>
    <source>
        <strain evidence="9 10">UAMH5409</strain>
    </source>
</reference>
<evidence type="ECO:0000313" key="9">
    <source>
        <dbReference type="EMBL" id="PGH12298.1"/>
    </source>
</evidence>
<dbReference type="GO" id="GO:0032259">
    <property type="term" value="P:methylation"/>
    <property type="evidence" value="ECO:0007669"/>
    <property type="project" value="UniProtKB-KW"/>
</dbReference>
<dbReference type="PANTHER" id="PTHR46223:SF3">
    <property type="entry name" value="HISTONE-LYSINE N-METHYLTRANSFERASE SET-23"/>
    <property type="match status" value="1"/>
</dbReference>
<dbReference type="EMBL" id="PDNB01000060">
    <property type="protein sequence ID" value="PGH12298.1"/>
    <property type="molecule type" value="Genomic_DNA"/>
</dbReference>
<keyword evidence="10" id="KW-1185">Reference proteome</keyword>
<evidence type="ECO:0000313" key="10">
    <source>
        <dbReference type="Proteomes" id="UP000223968"/>
    </source>
</evidence>
<dbReference type="InterPro" id="IPR046341">
    <property type="entry name" value="SET_dom_sf"/>
</dbReference>
<evidence type="ECO:0000256" key="5">
    <source>
        <dbReference type="ARBA" id="ARBA00022691"/>
    </source>
</evidence>
<evidence type="ECO:0000256" key="3">
    <source>
        <dbReference type="ARBA" id="ARBA00022603"/>
    </source>
</evidence>